<reference evidence="1" key="1">
    <citation type="submission" date="2021-01" db="EMBL/GenBank/DDBJ databases">
        <authorList>
            <consortium name="Genoscope - CEA"/>
            <person name="William W."/>
        </authorList>
    </citation>
    <scope>NUCLEOTIDE SEQUENCE</scope>
</reference>
<sequence>MDKNSNSNVLGRKQIINKYCKLSKAKNNNDKKLLIRIEVLITLQNSLQNWTGNEKYQEYSSNIKNTNSRLNWDMQILKQKKHYFTRGNEEFEKFLHIQFDQINHKLQQFDIITGAIPQHKKFKRTLFQLQQISLNIQLPNSCKNDLHFLEINLNQSIFKLNKQDIDDQEQIKALFEELRNISKPIHYE</sequence>
<comment type="caution">
    <text evidence="1">The sequence shown here is derived from an EMBL/GenBank/DDBJ whole genome shotgun (WGS) entry which is preliminary data.</text>
</comment>
<dbReference type="AlphaFoldDB" id="A0A8S1V4E8"/>
<dbReference type="Proteomes" id="UP000683925">
    <property type="component" value="Unassembled WGS sequence"/>
</dbReference>
<protein>
    <submittedName>
        <fullName evidence="1">Uncharacterized protein</fullName>
    </submittedName>
</protein>
<evidence type="ECO:0000313" key="2">
    <source>
        <dbReference type="Proteomes" id="UP000683925"/>
    </source>
</evidence>
<proteinExistence type="predicted"/>
<organism evidence="1 2">
    <name type="scientific">Paramecium octaurelia</name>
    <dbReference type="NCBI Taxonomy" id="43137"/>
    <lineage>
        <taxon>Eukaryota</taxon>
        <taxon>Sar</taxon>
        <taxon>Alveolata</taxon>
        <taxon>Ciliophora</taxon>
        <taxon>Intramacronucleata</taxon>
        <taxon>Oligohymenophorea</taxon>
        <taxon>Peniculida</taxon>
        <taxon>Parameciidae</taxon>
        <taxon>Paramecium</taxon>
    </lineage>
</organism>
<keyword evidence="2" id="KW-1185">Reference proteome</keyword>
<accession>A0A8S1V4E8</accession>
<gene>
    <name evidence="1" type="ORF">POCTA_138.1.T0550280</name>
</gene>
<dbReference type="EMBL" id="CAJJDP010000055">
    <property type="protein sequence ID" value="CAD8170639.1"/>
    <property type="molecule type" value="Genomic_DNA"/>
</dbReference>
<name>A0A8S1V4E8_PAROT</name>
<evidence type="ECO:0000313" key="1">
    <source>
        <dbReference type="EMBL" id="CAD8170639.1"/>
    </source>
</evidence>